<dbReference type="Gene3D" id="1.10.357.10">
    <property type="entry name" value="Tetracycline Repressor, domain 2"/>
    <property type="match status" value="1"/>
</dbReference>
<dbReference type="InterPro" id="IPR050109">
    <property type="entry name" value="HTH-type_TetR-like_transc_reg"/>
</dbReference>
<evidence type="ECO:0000313" key="7">
    <source>
        <dbReference type="EMBL" id="PZG13137.1"/>
    </source>
</evidence>
<evidence type="ECO:0000256" key="5">
    <source>
        <dbReference type="SAM" id="MobiDB-lite"/>
    </source>
</evidence>
<accession>A0A2W2EUS1</accession>
<dbReference type="GO" id="GO:0003700">
    <property type="term" value="F:DNA-binding transcription factor activity"/>
    <property type="evidence" value="ECO:0007669"/>
    <property type="project" value="TreeGrafter"/>
</dbReference>
<comment type="caution">
    <text evidence="7">The sequence shown here is derived from an EMBL/GenBank/DDBJ whole genome shotgun (WGS) entry which is preliminary data.</text>
</comment>
<dbReference type="InterPro" id="IPR036271">
    <property type="entry name" value="Tet_transcr_reg_TetR-rel_C_sf"/>
</dbReference>
<dbReference type="Pfam" id="PF02909">
    <property type="entry name" value="TetR_C_1"/>
    <property type="match status" value="1"/>
</dbReference>
<protein>
    <recommendedName>
        <fullName evidence="6">HTH tetR-type domain-containing protein</fullName>
    </recommendedName>
</protein>
<dbReference type="PROSITE" id="PS50977">
    <property type="entry name" value="HTH_TETR_2"/>
    <property type="match status" value="1"/>
</dbReference>
<dbReference type="GO" id="GO:0000976">
    <property type="term" value="F:transcription cis-regulatory region binding"/>
    <property type="evidence" value="ECO:0007669"/>
    <property type="project" value="TreeGrafter"/>
</dbReference>
<dbReference type="GO" id="GO:0045892">
    <property type="term" value="P:negative regulation of DNA-templated transcription"/>
    <property type="evidence" value="ECO:0007669"/>
    <property type="project" value="InterPro"/>
</dbReference>
<dbReference type="AlphaFoldDB" id="A0A2W2EUS1"/>
<reference evidence="7 8" key="1">
    <citation type="submission" date="2018-01" db="EMBL/GenBank/DDBJ databases">
        <title>Draft genome sequence of Nonomuraea sp. KC333.</title>
        <authorList>
            <person name="Sahin N."/>
            <person name="Saygin H."/>
            <person name="Ay H."/>
        </authorList>
    </citation>
    <scope>NUCLEOTIDE SEQUENCE [LARGE SCALE GENOMIC DNA]</scope>
    <source>
        <strain evidence="7 8">KC333</strain>
    </source>
</reference>
<keyword evidence="3" id="KW-0804">Transcription</keyword>
<keyword evidence="2 4" id="KW-0238">DNA-binding</keyword>
<keyword evidence="1" id="KW-0805">Transcription regulation</keyword>
<evidence type="ECO:0000256" key="4">
    <source>
        <dbReference type="PROSITE-ProRule" id="PRU00335"/>
    </source>
</evidence>
<name>A0A2W2EUS1_9ACTN</name>
<dbReference type="InterPro" id="IPR001647">
    <property type="entry name" value="HTH_TetR"/>
</dbReference>
<dbReference type="Pfam" id="PF00440">
    <property type="entry name" value="TetR_N"/>
    <property type="match status" value="1"/>
</dbReference>
<dbReference type="InterPro" id="IPR009057">
    <property type="entry name" value="Homeodomain-like_sf"/>
</dbReference>
<dbReference type="EMBL" id="POUD01000165">
    <property type="protein sequence ID" value="PZG13137.1"/>
    <property type="molecule type" value="Genomic_DNA"/>
</dbReference>
<dbReference type="SUPFAM" id="SSF46689">
    <property type="entry name" value="Homeodomain-like"/>
    <property type="match status" value="1"/>
</dbReference>
<keyword evidence="8" id="KW-1185">Reference proteome</keyword>
<feature type="domain" description="HTH tetR-type" evidence="6">
    <location>
        <begin position="154"/>
        <end position="214"/>
    </location>
</feature>
<sequence length="368" mass="39392">MKPAPPLEPWITGFRPGGDSAKEGGEPSVQAAQGGLLGRERPASLALFVVGADVFQLGRLVAVADGGARPRVRCAPMFERRVVELPMVLDADGECTCLPACGAQEECERPTHTGLLTFCDGAVTIPARTDTIRREGARIPLPSRAALRATVMGKLTAGMIAERALEIGDAEGLDAVTIRRLAGDLGVTPMALYWHYKNKEQLLIGMADHLIGGFAPEPADERPWQEQLRDLTQGLVRTLRAHPCAKDVIEQIDAVEVPNFLAVWDLALGLARGAGFSAEESCLITKYLLQSAIAIADAPVHHQAGRSDEEVARLVRAKRLGLETLPAERYPHLVEMAGPLVGAISPEVYDTFGVDLVLAGIEALAAER</sequence>
<evidence type="ECO:0000259" key="6">
    <source>
        <dbReference type="PROSITE" id="PS50977"/>
    </source>
</evidence>
<proteinExistence type="predicted"/>
<gene>
    <name evidence="7" type="ORF">C1J01_30770</name>
</gene>
<dbReference type="PANTHER" id="PTHR30055:SF151">
    <property type="entry name" value="TRANSCRIPTIONAL REGULATORY PROTEIN"/>
    <property type="match status" value="1"/>
</dbReference>
<evidence type="ECO:0000313" key="8">
    <source>
        <dbReference type="Proteomes" id="UP000249304"/>
    </source>
</evidence>
<dbReference type="SUPFAM" id="SSF48498">
    <property type="entry name" value="Tetracyclin repressor-like, C-terminal domain"/>
    <property type="match status" value="1"/>
</dbReference>
<feature type="DNA-binding region" description="H-T-H motif" evidence="4">
    <location>
        <begin position="177"/>
        <end position="196"/>
    </location>
</feature>
<organism evidence="7 8">
    <name type="scientific">Nonomuraea aridisoli</name>
    <dbReference type="NCBI Taxonomy" id="2070368"/>
    <lineage>
        <taxon>Bacteria</taxon>
        <taxon>Bacillati</taxon>
        <taxon>Actinomycetota</taxon>
        <taxon>Actinomycetes</taxon>
        <taxon>Streptosporangiales</taxon>
        <taxon>Streptosporangiaceae</taxon>
        <taxon>Nonomuraea</taxon>
    </lineage>
</organism>
<feature type="region of interest" description="Disordered" evidence="5">
    <location>
        <begin position="1"/>
        <end position="28"/>
    </location>
</feature>
<dbReference type="PANTHER" id="PTHR30055">
    <property type="entry name" value="HTH-TYPE TRANSCRIPTIONAL REGULATOR RUTR"/>
    <property type="match status" value="1"/>
</dbReference>
<dbReference type="Proteomes" id="UP000249304">
    <property type="component" value="Unassembled WGS sequence"/>
</dbReference>
<evidence type="ECO:0000256" key="1">
    <source>
        <dbReference type="ARBA" id="ARBA00023015"/>
    </source>
</evidence>
<dbReference type="InterPro" id="IPR004111">
    <property type="entry name" value="Repressor_TetR_C"/>
</dbReference>
<evidence type="ECO:0000256" key="3">
    <source>
        <dbReference type="ARBA" id="ARBA00023163"/>
    </source>
</evidence>
<evidence type="ECO:0000256" key="2">
    <source>
        <dbReference type="ARBA" id="ARBA00023125"/>
    </source>
</evidence>